<dbReference type="EMBL" id="JACJHZ010000088">
    <property type="protein sequence ID" value="MBA9024703.1"/>
    <property type="molecule type" value="Genomic_DNA"/>
</dbReference>
<dbReference type="Pfam" id="PF05598">
    <property type="entry name" value="DUF772"/>
    <property type="match status" value="1"/>
</dbReference>
<evidence type="ECO:0000259" key="1">
    <source>
        <dbReference type="Pfam" id="PF05598"/>
    </source>
</evidence>
<evidence type="ECO:0000313" key="2">
    <source>
        <dbReference type="EMBL" id="MBA9024703.1"/>
    </source>
</evidence>
<name>A0ABR6CJD1_9HYPH</name>
<feature type="domain" description="Transposase InsH N-terminal" evidence="1">
    <location>
        <begin position="1"/>
        <end position="52"/>
    </location>
</feature>
<keyword evidence="3" id="KW-1185">Reference proteome</keyword>
<accession>A0ABR6CJD1</accession>
<proteinExistence type="predicted"/>
<gene>
    <name evidence="2" type="ORF">HNQ97_006750</name>
</gene>
<sequence>MMLKALVSQTANNLTDERTEFLINDRLSFVRFLSLGLSDRVPDARTIWRFAKD</sequence>
<dbReference type="Proteomes" id="UP000587524">
    <property type="component" value="Unassembled WGS sequence"/>
</dbReference>
<comment type="caution">
    <text evidence="2">The sequence shown here is derived from an EMBL/GenBank/DDBJ whole genome shotgun (WGS) entry which is preliminary data.</text>
</comment>
<protein>
    <submittedName>
        <fullName evidence="2">IS5 family transposase</fullName>
    </submittedName>
</protein>
<organism evidence="2 3">
    <name type="scientific">Aminobacter ciceronei</name>
    <dbReference type="NCBI Taxonomy" id="150723"/>
    <lineage>
        <taxon>Bacteria</taxon>
        <taxon>Pseudomonadati</taxon>
        <taxon>Pseudomonadota</taxon>
        <taxon>Alphaproteobacteria</taxon>
        <taxon>Hyphomicrobiales</taxon>
        <taxon>Phyllobacteriaceae</taxon>
        <taxon>Aminobacter</taxon>
    </lineage>
</organism>
<dbReference type="InterPro" id="IPR008490">
    <property type="entry name" value="Transposase_InsH_N"/>
</dbReference>
<evidence type="ECO:0000313" key="3">
    <source>
        <dbReference type="Proteomes" id="UP000587524"/>
    </source>
</evidence>
<reference evidence="2 3" key="1">
    <citation type="submission" date="2020-08" db="EMBL/GenBank/DDBJ databases">
        <title>Genomic Encyclopedia of Type Strains, Phase IV (KMG-IV): sequencing the most valuable type-strain genomes for metagenomic binning, comparative biology and taxonomic classification.</title>
        <authorList>
            <person name="Goeker M."/>
        </authorList>
    </citation>
    <scope>NUCLEOTIDE SEQUENCE [LARGE SCALE GENOMIC DNA]</scope>
    <source>
        <strain evidence="2 3">DSM 17455</strain>
    </source>
</reference>